<dbReference type="GO" id="GO:0005829">
    <property type="term" value="C:cytosol"/>
    <property type="evidence" value="ECO:0007669"/>
    <property type="project" value="UniProtKB-SubCell"/>
</dbReference>
<dbReference type="InterPro" id="IPR001279">
    <property type="entry name" value="Metallo-B-lactamas"/>
</dbReference>
<dbReference type="GO" id="GO:0031123">
    <property type="term" value="P:RNA 3'-end processing"/>
    <property type="evidence" value="ECO:0007669"/>
    <property type="project" value="UniProtKB-ARBA"/>
</dbReference>
<accession>A0A653CLN0</accession>
<evidence type="ECO:0000259" key="7">
    <source>
        <dbReference type="SMART" id="SM00849"/>
    </source>
</evidence>
<dbReference type="OrthoDB" id="10250730at2759"/>
<evidence type="ECO:0000256" key="4">
    <source>
        <dbReference type="ARBA" id="ARBA00032988"/>
    </source>
</evidence>
<dbReference type="EMBL" id="CAACVG010008177">
    <property type="protein sequence ID" value="VEN48814.1"/>
    <property type="molecule type" value="Genomic_DNA"/>
</dbReference>
<keyword evidence="9" id="KW-1185">Reference proteome</keyword>
<name>A0A653CLN0_CALMS</name>
<reference evidence="8 9" key="1">
    <citation type="submission" date="2019-01" db="EMBL/GenBank/DDBJ databases">
        <authorList>
            <person name="Sayadi A."/>
        </authorList>
    </citation>
    <scope>NUCLEOTIDE SEQUENCE [LARGE SCALE GENOMIC DNA]</scope>
</reference>
<evidence type="ECO:0000256" key="5">
    <source>
        <dbReference type="ARBA" id="ARBA00044690"/>
    </source>
</evidence>
<protein>
    <recommendedName>
        <fullName evidence="3">Metallo-beta-lactamase domain-containing protein 1</fullName>
    </recommendedName>
    <alternativeName>
        <fullName evidence="4">Endoribonuclease MBLAC1</fullName>
    </alternativeName>
</protein>
<dbReference type="PANTHER" id="PTHR23200:SF48">
    <property type="entry name" value="METALLO-BETA-LACTAMASE DOMAIN-CONTAINING PROTEIN 1"/>
    <property type="match status" value="1"/>
</dbReference>
<dbReference type="Gene3D" id="3.60.15.10">
    <property type="entry name" value="Ribonuclease Z/Hydroxyacylglutathione hydrolase-like"/>
    <property type="match status" value="1"/>
</dbReference>
<comment type="subunit">
    <text evidence="2">Homodimer.</text>
</comment>
<comment type="function">
    <text evidence="6">Endoribonuclease that catalyzes the hydrolysis of histone-coding pre-mRNA 3'-end. Involved in histone pre-mRNA processing during the S-phase of the cell cycle, which is required for entering/progressing through S-phase. Cleaves histone pre-mRNA at a major and a minor cleavage site after the 5'-ACCCA-3' and the 5'-ACCCACA-3' sequence, respectively, and located downstream of the stem-loop. May require the presence of the HDE element located at the histone pre-RNA 3'-end to avoid non-specific cleavage.</text>
</comment>
<dbReference type="InterPro" id="IPR036866">
    <property type="entry name" value="RibonucZ/Hydroxyglut_hydro"/>
</dbReference>
<organism evidence="8 9">
    <name type="scientific">Callosobruchus maculatus</name>
    <name type="common">Southern cowpea weevil</name>
    <name type="synonym">Pulse bruchid</name>
    <dbReference type="NCBI Taxonomy" id="64391"/>
    <lineage>
        <taxon>Eukaryota</taxon>
        <taxon>Metazoa</taxon>
        <taxon>Ecdysozoa</taxon>
        <taxon>Arthropoda</taxon>
        <taxon>Hexapoda</taxon>
        <taxon>Insecta</taxon>
        <taxon>Pterygota</taxon>
        <taxon>Neoptera</taxon>
        <taxon>Endopterygota</taxon>
        <taxon>Coleoptera</taxon>
        <taxon>Polyphaga</taxon>
        <taxon>Cucujiformia</taxon>
        <taxon>Chrysomeloidea</taxon>
        <taxon>Chrysomelidae</taxon>
        <taxon>Bruchinae</taxon>
        <taxon>Bruchini</taxon>
        <taxon>Callosobruchus</taxon>
    </lineage>
</organism>
<evidence type="ECO:0000256" key="2">
    <source>
        <dbReference type="ARBA" id="ARBA00011738"/>
    </source>
</evidence>
<dbReference type="InterPro" id="IPR039344">
    <property type="entry name" value="MBLAC1"/>
</dbReference>
<evidence type="ECO:0000256" key="6">
    <source>
        <dbReference type="ARBA" id="ARBA00045869"/>
    </source>
</evidence>
<dbReference type="CDD" id="cd07711">
    <property type="entry name" value="MBLAC1-like_MBL-fold"/>
    <property type="match status" value="1"/>
</dbReference>
<dbReference type="AlphaFoldDB" id="A0A653CLN0"/>
<evidence type="ECO:0000256" key="1">
    <source>
        <dbReference type="ARBA" id="ARBA00004514"/>
    </source>
</evidence>
<dbReference type="Proteomes" id="UP000410492">
    <property type="component" value="Unassembled WGS sequence"/>
</dbReference>
<gene>
    <name evidence="8" type="ORF">CALMAC_LOCUS10137</name>
</gene>
<dbReference type="Pfam" id="PF00753">
    <property type="entry name" value="Lactamase_B"/>
    <property type="match status" value="1"/>
</dbReference>
<comment type="catalytic activity">
    <reaction evidence="5">
        <text>a ribonucleotidyl-ribonucleotide-RNA + H2O = a 3'-end ribonucleotide-RNA + a 5'-end 5'-phospho-ribonucleoside-RNA + H(+)</text>
        <dbReference type="Rhea" id="RHEA:68096"/>
        <dbReference type="Rhea" id="RHEA-COMP:15179"/>
        <dbReference type="Rhea" id="RHEA-COMP:17355"/>
        <dbReference type="Rhea" id="RHEA-COMP:17428"/>
        <dbReference type="ChEBI" id="CHEBI:15377"/>
        <dbReference type="ChEBI" id="CHEBI:15378"/>
        <dbReference type="ChEBI" id="CHEBI:74896"/>
        <dbReference type="ChEBI" id="CHEBI:138282"/>
        <dbReference type="ChEBI" id="CHEBI:173118"/>
    </reaction>
    <physiologicalReaction direction="left-to-right" evidence="5">
        <dbReference type="Rhea" id="RHEA:68097"/>
    </physiologicalReaction>
</comment>
<evidence type="ECO:0000313" key="8">
    <source>
        <dbReference type="EMBL" id="VEN48814.1"/>
    </source>
</evidence>
<feature type="domain" description="Metallo-beta-lactamase" evidence="7">
    <location>
        <begin position="21"/>
        <end position="186"/>
    </location>
</feature>
<sequence>MGFKVLFDGYSEFKDNIYRANCSCVLVKGPPNVIVDTMTAWDEEKLLKALKEESVDCKDIEYVVCTHGHSDHIGCNHLFKHAKHIVGFSVSHKDQYYTEPCFQAGEEYIISDKIKVIPTPGHTMQDVTVILETDVGIVAITGDLFEKFEDLENDQLWKSAGSDSEELQMQNRKKILEIADFIVPGHGPIFKVPQIYKNS</sequence>
<evidence type="ECO:0000313" key="9">
    <source>
        <dbReference type="Proteomes" id="UP000410492"/>
    </source>
</evidence>
<proteinExistence type="predicted"/>
<dbReference type="SUPFAM" id="SSF56281">
    <property type="entry name" value="Metallo-hydrolase/oxidoreductase"/>
    <property type="match status" value="1"/>
</dbReference>
<dbReference type="SMART" id="SM00849">
    <property type="entry name" value="Lactamase_B"/>
    <property type="match status" value="1"/>
</dbReference>
<comment type="subcellular location">
    <subcellularLocation>
        <location evidence="1">Cytoplasm</location>
        <location evidence="1">Cytosol</location>
    </subcellularLocation>
</comment>
<evidence type="ECO:0000256" key="3">
    <source>
        <dbReference type="ARBA" id="ARBA00014856"/>
    </source>
</evidence>
<dbReference type="PANTHER" id="PTHR23200">
    <property type="entry name" value="METALLO-BETA-LACTAMASE DOMAIN-CONTAINING PROTEIN 1"/>
    <property type="match status" value="1"/>
</dbReference>